<comment type="caution">
    <text evidence="1">The sequence shown here is derived from an EMBL/GenBank/DDBJ whole genome shotgun (WGS) entry which is preliminary data.</text>
</comment>
<evidence type="ECO:0000313" key="2">
    <source>
        <dbReference type="Proteomes" id="UP001148737"/>
    </source>
</evidence>
<reference evidence="1" key="1">
    <citation type="submission" date="2022-07" db="EMBL/GenBank/DDBJ databases">
        <title>Genome Sequence of Lecanicillium saksenae.</title>
        <authorList>
            <person name="Buettner E."/>
        </authorList>
    </citation>
    <scope>NUCLEOTIDE SEQUENCE</scope>
    <source>
        <strain evidence="1">VT-O1</strain>
    </source>
</reference>
<evidence type="ECO:0000313" key="1">
    <source>
        <dbReference type="EMBL" id="KAJ3493575.1"/>
    </source>
</evidence>
<accession>A0ACC1QWE6</accession>
<gene>
    <name evidence="1" type="ORF">NLG97_g4650</name>
</gene>
<sequence length="1192" mass="133316">MALKRRDAILAGAIAFIGWGYAVSWFSALRWAGYAFGGGLLVGLRWRSEVAALRKRQMYERPSLGLPSQRVAMAVDNLLNLILRDFVKVWYNNISPNPEFPDEVDRAIRLAIISLHDFLRDKDLVELVISRVVPILTAHFRDFYEAERSIRGKKLNKSVTESEELDLAIAAKYNDGKLHPAASLSFPDTKMVQQDYLRGLMARVLPKVMPRHMLSSRAVSIIVKEIVSCAVLSPVMQLLSEPDTWNQMMENMGRSMLQDRSTVRKLRAALDQHASPAPRTIKAAAAPRISPGDSERKFEKFIRAIRKVNNLSDARRFRNEVASQLKRDSLEENPDQVYLRRLEMGKRLLDQRVAHLAAGGDKSHTSASGAPTMVKSASASRLENAGLVELLRDSAGLSYFMEFMDRQKMMTLVQFWLVVDGIRNPLEDDGPDDEALPSNLPMWTDSDRLDLRQIQQAYLSKPELNVPESSEANVKEFLQAGKAATPAQYFKARRSILQVQSMALDTMKNQYFQAFKRSDLYYKCLASQETTTVVQSTPMALSSSDMGTPHQSNGRSHGRTPKPKSLARLNPIARRAGSASDLTSNGGESDVTDPLAVSRRSLDEEPVNPLFDDDEIEHDNMGDSYPNIEQEDPSDKPDTQAVQAVEKALNNIMEDDRPQTAADLRASLFTNDDNIGGGSSGGLFGDDEDSNRGSIDAGRPNAGKDEKPSLSSLGLVSAASRIGVFVDDDLFADEDKHLSDEREDVDDEDNIDDEDEVQAAAPGDLGLAEAITVLTNDIDRLTAQEAIVDSLTRKAELTNNTAELRILSKSKASLQREIRRKELQRQQYVVQESDNSLYGRSTIKIKSIQVGREDDGREFALYVIEVQRDAGEQMPAASWVVARRYSEFHDLHQKLRSRYPSVRNLDFPGRRVVMKFQSEFLRKRRVALEKYLQELLLLPDVCRSRDLRAFLSESAITQGENLLDREGRKDIVSRLYDSVTDGVEDILGNIPVLDQISVAGQNLIAAATNQLNSGPLNTNEESFPAAEAEAELNAFESKELEPFIKPICDIFLEVFELNRGNNWLRGRAVVVVLQQLLGGTIERKVRDTSKMLVQEEPLLRYIALLRDNMWPNGQLVRDKKPRSAAEKRKTRTEASLMLATLLPDLAGSVVGRVNAQAASRRLFATFNNSRLNAHLAFTVLDEIIAILFDDDV</sequence>
<dbReference type="EMBL" id="JANAKD010000473">
    <property type="protein sequence ID" value="KAJ3493575.1"/>
    <property type="molecule type" value="Genomic_DNA"/>
</dbReference>
<protein>
    <submittedName>
        <fullName evidence="1">Uncharacterized protein</fullName>
    </submittedName>
</protein>
<dbReference type="Proteomes" id="UP001148737">
    <property type="component" value="Unassembled WGS sequence"/>
</dbReference>
<proteinExistence type="predicted"/>
<organism evidence="1 2">
    <name type="scientific">Lecanicillium saksenae</name>
    <dbReference type="NCBI Taxonomy" id="468837"/>
    <lineage>
        <taxon>Eukaryota</taxon>
        <taxon>Fungi</taxon>
        <taxon>Dikarya</taxon>
        <taxon>Ascomycota</taxon>
        <taxon>Pezizomycotina</taxon>
        <taxon>Sordariomycetes</taxon>
        <taxon>Hypocreomycetidae</taxon>
        <taxon>Hypocreales</taxon>
        <taxon>Cordycipitaceae</taxon>
        <taxon>Lecanicillium</taxon>
    </lineage>
</organism>
<keyword evidence="2" id="KW-1185">Reference proteome</keyword>
<name>A0ACC1QWE6_9HYPO</name>